<dbReference type="RefSeq" id="WP_221979417.1">
    <property type="nucleotide sequence ID" value="NZ_JAAXQQ010000004.1"/>
</dbReference>
<dbReference type="AlphaFoldDB" id="A0AB35FGD7"/>
<dbReference type="Proteomes" id="UP000758022">
    <property type="component" value="Unassembled WGS sequence"/>
</dbReference>
<proteinExistence type="predicted"/>
<sequence>MTEFSKILMVSTDVAHIVLFHPDDLAHASEWPIAWYSEPFVFPAESAAGQLIAWCTKSDGGFAVRVTNGAMTEREQRYAGPSWVFPYTVRHGRVFLDNTDALPGAEQMTRTSDYEDYWVDLANGTYAVTVTAIEWSAEPGAREGGLDTLPNYVVQFQPRSSHPIKPARRPPDLECLTGAGATDEIYIHTPKPPKPIDFDRHYPTFASLNVTRTGQDFSTQGEAPIEAAMPRDGDKFAIFDKPFVVAAELVPGALAVIAQCHGSGGHPGEATRYSFRARQIVEISDITGAFVDGQYAKLDTTGFFRRQPRPIPPNALAAVRIRPLPPATDTAPSVVADALRSKVLDDLRGGGLLASKLGGLAIYEALRLEASQDAGILANWLIDNLPMPAGERLRISVLPPNAQFAALSALYAGTGTLDERHPLPGRGPGGL</sequence>
<evidence type="ECO:0000313" key="2">
    <source>
        <dbReference type="Proteomes" id="UP000758022"/>
    </source>
</evidence>
<evidence type="ECO:0008006" key="3">
    <source>
        <dbReference type="Google" id="ProtNLM"/>
    </source>
</evidence>
<name>A0AB35FGD7_9HYPH</name>
<comment type="caution">
    <text evidence="1">The sequence shown here is derived from an EMBL/GenBank/DDBJ whole genome shotgun (WGS) entry which is preliminary data.</text>
</comment>
<evidence type="ECO:0000313" key="1">
    <source>
        <dbReference type="EMBL" id="MBY3064788.1"/>
    </source>
</evidence>
<reference evidence="1" key="1">
    <citation type="submission" date="2020-04" db="EMBL/GenBank/DDBJ databases">
        <title>Global-level population genomics supports evidence of horizontal gene transfer on evolution of Rhizobia in Lentils.</title>
        <authorList>
            <person name="Gai Y."/>
            <person name="Cook D."/>
            <person name="Riely B."/>
        </authorList>
    </citation>
    <scope>NUCLEOTIDE SEQUENCE</scope>
    <source>
        <strain evidence="1">TLR9</strain>
    </source>
</reference>
<organism evidence="1 2">
    <name type="scientific">Rhizobium laguerreae</name>
    <dbReference type="NCBI Taxonomy" id="1076926"/>
    <lineage>
        <taxon>Bacteria</taxon>
        <taxon>Pseudomonadati</taxon>
        <taxon>Pseudomonadota</taxon>
        <taxon>Alphaproteobacteria</taxon>
        <taxon>Hyphomicrobiales</taxon>
        <taxon>Rhizobiaceae</taxon>
        <taxon>Rhizobium/Agrobacterium group</taxon>
        <taxon>Rhizobium</taxon>
    </lineage>
</organism>
<accession>A0AB35FGD7</accession>
<protein>
    <recommendedName>
        <fullName evidence="3">Phage tail protein</fullName>
    </recommendedName>
</protein>
<dbReference type="EMBL" id="JAAXQQ010000004">
    <property type="protein sequence ID" value="MBY3064788.1"/>
    <property type="molecule type" value="Genomic_DNA"/>
</dbReference>
<gene>
    <name evidence="1" type="ORF">HFO74_15340</name>
</gene>